<evidence type="ECO:0000313" key="3">
    <source>
        <dbReference type="Proteomes" id="UP000095751"/>
    </source>
</evidence>
<feature type="compositionally biased region" description="Polar residues" evidence="1">
    <location>
        <begin position="494"/>
        <end position="511"/>
    </location>
</feature>
<gene>
    <name evidence="2" type="ORF">FRACYDRAFT_257338</name>
</gene>
<dbReference type="AlphaFoldDB" id="A0A1E7EJ43"/>
<evidence type="ECO:0000256" key="1">
    <source>
        <dbReference type="SAM" id="MobiDB-lite"/>
    </source>
</evidence>
<evidence type="ECO:0000313" key="2">
    <source>
        <dbReference type="EMBL" id="OEU05914.1"/>
    </source>
</evidence>
<keyword evidence="3" id="KW-1185">Reference proteome</keyword>
<feature type="region of interest" description="Disordered" evidence="1">
    <location>
        <begin position="167"/>
        <end position="193"/>
    </location>
</feature>
<proteinExistence type="predicted"/>
<protein>
    <submittedName>
        <fullName evidence="2">Uncharacterized protein</fullName>
    </submittedName>
</protein>
<dbReference type="Proteomes" id="UP000095751">
    <property type="component" value="Unassembled WGS sequence"/>
</dbReference>
<sequence>MESNGFNTHHIFVSRFEREENNSSLPLSAATNNGVHLRPIHIPTTAANIALAIKSTSYDEYDGESSTSSSSADNISGIYGGEESSCYITADEGGEEEETVFMTGGNISLSSSPPSSVSRNSIAESSSVRDGLSNNYDWDDLISFEEGWKGIVANAMTRSISTSTSTSLASSTMLGGTATYNTGTTSDSCTTDDDDMTEDTSNLFLLLRQGFEPEIEITFFGQYSSDPTIMAIIADKENCGQMKGEEDKANLMMEAVEGNAKSDKDSNRNDAIKFNIPTSVLPTESEVTLVVDDDDDDDDDVTKWTEETIDDDDNDDYFYIEDEVEGDSLLPNGSPEEEEEVLVIFQDDNGGADDTYYYGIDYDIIDSNQASSYEENCLSSWTEEEILDDASHNEESTTVSSGSETNEELVVTVVATAAATTSNNCDTIINKMENIDSQVVKAKYGDLSDRSVLQGDDKGEEQSIDHNEDIGEGNVDSIKKSNNSTATVTSSSTFGNLHSGGNKTSPNESCERSYITTNDYHKDNEKKLFGVKSLVSFWDTFSNKRKLRRLVERSTSEEYSNIEGNEKEGRCEGGLLNENTCEGKNREYTTGFSGEDRKYWDQQEHHHASSEIQKDDDADITNVVILGRKGKMTMVKGCWQHCIRSKKEVTGKRET</sequence>
<feature type="compositionally biased region" description="Basic and acidic residues" evidence="1">
    <location>
        <begin position="451"/>
        <end position="469"/>
    </location>
</feature>
<name>A0A1E7EJ43_9STRA</name>
<dbReference type="InParanoid" id="A0A1E7EJ43"/>
<feature type="compositionally biased region" description="Low complexity" evidence="1">
    <location>
        <begin position="108"/>
        <end position="121"/>
    </location>
</feature>
<feature type="compositionally biased region" description="Low complexity" evidence="1">
    <location>
        <begin position="481"/>
        <end position="493"/>
    </location>
</feature>
<feature type="region of interest" description="Disordered" evidence="1">
    <location>
        <begin position="106"/>
        <end position="130"/>
    </location>
</feature>
<dbReference type="EMBL" id="KV784443">
    <property type="protein sequence ID" value="OEU05914.1"/>
    <property type="molecule type" value="Genomic_DNA"/>
</dbReference>
<organism evidence="2 3">
    <name type="scientific">Fragilariopsis cylindrus CCMP1102</name>
    <dbReference type="NCBI Taxonomy" id="635003"/>
    <lineage>
        <taxon>Eukaryota</taxon>
        <taxon>Sar</taxon>
        <taxon>Stramenopiles</taxon>
        <taxon>Ochrophyta</taxon>
        <taxon>Bacillariophyta</taxon>
        <taxon>Bacillariophyceae</taxon>
        <taxon>Bacillariophycidae</taxon>
        <taxon>Bacillariales</taxon>
        <taxon>Bacillariaceae</taxon>
        <taxon>Fragilariopsis</taxon>
    </lineage>
</organism>
<feature type="region of interest" description="Disordered" evidence="1">
    <location>
        <begin position="451"/>
        <end position="511"/>
    </location>
</feature>
<feature type="compositionally biased region" description="Low complexity" evidence="1">
    <location>
        <begin position="167"/>
        <end position="189"/>
    </location>
</feature>
<accession>A0A1E7EJ43</accession>
<reference evidence="2 3" key="1">
    <citation type="submission" date="2016-09" db="EMBL/GenBank/DDBJ databases">
        <title>Extensive genetic diversity and differential bi-allelic expression allows diatom success in the polar Southern Ocean.</title>
        <authorList>
            <consortium name="DOE Joint Genome Institute"/>
            <person name="Mock T."/>
            <person name="Otillar R.P."/>
            <person name="Strauss J."/>
            <person name="Dupont C."/>
            <person name="Frickenhaus S."/>
            <person name="Maumus F."/>
            <person name="Mcmullan M."/>
            <person name="Sanges R."/>
            <person name="Schmutz J."/>
            <person name="Toseland A."/>
            <person name="Valas R."/>
            <person name="Veluchamy A."/>
            <person name="Ward B.J."/>
            <person name="Allen A."/>
            <person name="Barry K."/>
            <person name="Falciatore A."/>
            <person name="Ferrante M."/>
            <person name="Fortunato A.E."/>
            <person name="Gloeckner G."/>
            <person name="Gruber A."/>
            <person name="Hipkin R."/>
            <person name="Janech M."/>
            <person name="Kroth P."/>
            <person name="Leese F."/>
            <person name="Lindquist E."/>
            <person name="Lyon B.R."/>
            <person name="Martin J."/>
            <person name="Mayer C."/>
            <person name="Parker M."/>
            <person name="Quesneville H."/>
            <person name="Raymond J."/>
            <person name="Uhlig C."/>
            <person name="Valentin K.U."/>
            <person name="Worden A.Z."/>
            <person name="Armbrust E.V."/>
            <person name="Bowler C."/>
            <person name="Green B."/>
            <person name="Moulton V."/>
            <person name="Van Oosterhout C."/>
            <person name="Grigoriev I."/>
        </authorList>
    </citation>
    <scope>NUCLEOTIDE SEQUENCE [LARGE SCALE GENOMIC DNA]</scope>
    <source>
        <strain evidence="2 3">CCMP1102</strain>
    </source>
</reference>
<dbReference type="KEGG" id="fcy:FRACYDRAFT_257338"/>